<feature type="region of interest" description="Disordered" evidence="1">
    <location>
        <begin position="279"/>
        <end position="324"/>
    </location>
</feature>
<dbReference type="Proteomes" id="UP000707071">
    <property type="component" value="Unassembled WGS sequence"/>
</dbReference>
<feature type="compositionally biased region" description="Basic and acidic residues" evidence="1">
    <location>
        <begin position="170"/>
        <end position="186"/>
    </location>
</feature>
<feature type="compositionally biased region" description="Low complexity" evidence="1">
    <location>
        <begin position="136"/>
        <end position="145"/>
    </location>
</feature>
<gene>
    <name evidence="2" type="ORF">E4U09_007187</name>
</gene>
<feature type="region of interest" description="Disordered" evidence="1">
    <location>
        <begin position="40"/>
        <end position="65"/>
    </location>
</feature>
<feature type="region of interest" description="Disordered" evidence="1">
    <location>
        <begin position="108"/>
        <end position="151"/>
    </location>
</feature>
<feature type="compositionally biased region" description="Polar residues" evidence="1">
    <location>
        <begin position="285"/>
        <end position="297"/>
    </location>
</feature>
<evidence type="ECO:0000313" key="2">
    <source>
        <dbReference type="EMBL" id="KAG6285691.1"/>
    </source>
</evidence>
<comment type="caution">
    <text evidence="2">The sequence shown here is derived from an EMBL/GenBank/DDBJ whole genome shotgun (WGS) entry which is preliminary data.</text>
</comment>
<dbReference type="AlphaFoldDB" id="A0A9P7QET1"/>
<sequence length="406" mass="45273">MDSPERKCSGCRQTLPLSDFPTKNNKVLLQCVRCTTKRRNRKAAQRTENAAAESSTTHSVPLPPSRTCSGCTKLRPVTDFSLKDPLGDADGERYLVCAPCTAKRNIRRPPKRNIEQVGQQDDEPPPARHQRRETVPTEAAGAAGTEETEETPAFSIWCSGCMRWLPPPDFPRESDGATARQCERCKTTPANRRRPRQELERTALPHPEQFDEQDADHQDDGPPPARLRQDTPAPEDTPAVDSVPTQCCAGCKKTLSLSEFPTKKNKILRTCVRCRVRQQKLRPPRQQTAPPHGQENTAPPPVRRPRRSKSQLSADRAAEDRRRAANVEEALAAALRSAEANAQWIRERADAARAAEAEVEALRRAVAVSQEARRAATEARRAATEARRAATEARRAEKYDRRPAET</sequence>
<dbReference type="EMBL" id="SRRH01000700">
    <property type="protein sequence ID" value="KAG6285691.1"/>
    <property type="molecule type" value="Genomic_DNA"/>
</dbReference>
<feature type="compositionally biased region" description="Polar residues" evidence="1">
    <location>
        <begin position="46"/>
        <end position="59"/>
    </location>
</feature>
<keyword evidence="3" id="KW-1185">Reference proteome</keyword>
<evidence type="ECO:0000256" key="1">
    <source>
        <dbReference type="SAM" id="MobiDB-lite"/>
    </source>
</evidence>
<accession>A0A9P7QET1</accession>
<feature type="region of interest" description="Disordered" evidence="1">
    <location>
        <begin position="378"/>
        <end position="406"/>
    </location>
</feature>
<reference evidence="2 3" key="1">
    <citation type="journal article" date="2020" name="bioRxiv">
        <title>Whole genome comparisons of ergot fungi reveals the divergence and evolution of species within the genus Claviceps are the result of varying mechanisms driving genome evolution and host range expansion.</title>
        <authorList>
            <person name="Wyka S.A."/>
            <person name="Mondo S.J."/>
            <person name="Liu M."/>
            <person name="Dettman J."/>
            <person name="Nalam V."/>
            <person name="Broders K.D."/>
        </authorList>
    </citation>
    <scope>NUCLEOTIDE SEQUENCE [LARGE SCALE GENOMIC DNA]</scope>
    <source>
        <strain evidence="2 3">Clav52</strain>
    </source>
</reference>
<proteinExistence type="predicted"/>
<name>A0A9P7QET1_9HYPO</name>
<organism evidence="2 3">
    <name type="scientific">Claviceps aff. purpurea</name>
    <dbReference type="NCBI Taxonomy" id="1967640"/>
    <lineage>
        <taxon>Eukaryota</taxon>
        <taxon>Fungi</taxon>
        <taxon>Dikarya</taxon>
        <taxon>Ascomycota</taxon>
        <taxon>Pezizomycotina</taxon>
        <taxon>Sordariomycetes</taxon>
        <taxon>Hypocreomycetidae</taxon>
        <taxon>Hypocreales</taxon>
        <taxon>Clavicipitaceae</taxon>
        <taxon>Claviceps</taxon>
    </lineage>
</organism>
<evidence type="ECO:0000313" key="3">
    <source>
        <dbReference type="Proteomes" id="UP000707071"/>
    </source>
</evidence>
<feature type="region of interest" description="Disordered" evidence="1">
    <location>
        <begin position="169"/>
        <end position="244"/>
    </location>
</feature>
<protein>
    <submittedName>
        <fullName evidence="2">Uncharacterized protein</fullName>
    </submittedName>
</protein>